<dbReference type="RefSeq" id="WP_123692679.1">
    <property type="nucleotide sequence ID" value="NZ_AP019700.1"/>
</dbReference>
<comment type="pathway">
    <text evidence="2">Amino-acid biosynthesis; L-threonine biosynthesis; L-threonine from L-aspartate: step 5/5.</text>
</comment>
<feature type="modified residue" description="N6-(pyridoxal phosphate)lysine" evidence="12">
    <location>
        <position position="99"/>
    </location>
</feature>
<keyword evidence="15" id="KW-1185">Reference proteome</keyword>
<dbReference type="GO" id="GO:0006565">
    <property type="term" value="P:L-serine catabolic process"/>
    <property type="evidence" value="ECO:0007669"/>
    <property type="project" value="TreeGrafter"/>
</dbReference>
<keyword evidence="7" id="KW-0791">Threonine biosynthesis</keyword>
<evidence type="ECO:0000256" key="2">
    <source>
        <dbReference type="ARBA" id="ARBA00004979"/>
    </source>
</evidence>
<dbReference type="GO" id="GO:0006567">
    <property type="term" value="P:L-threonine catabolic process"/>
    <property type="evidence" value="ECO:0007669"/>
    <property type="project" value="TreeGrafter"/>
</dbReference>
<evidence type="ECO:0000256" key="5">
    <source>
        <dbReference type="ARBA" id="ARBA00018679"/>
    </source>
</evidence>
<dbReference type="Gene3D" id="3.40.50.1100">
    <property type="match status" value="2"/>
</dbReference>
<evidence type="ECO:0000256" key="8">
    <source>
        <dbReference type="ARBA" id="ARBA00022898"/>
    </source>
</evidence>
<dbReference type="EMBL" id="RJKX01000015">
    <property type="protein sequence ID" value="ROP84614.1"/>
    <property type="molecule type" value="Genomic_DNA"/>
</dbReference>
<comment type="catalytic activity">
    <reaction evidence="10">
        <text>O-phospho-L-homoserine + H2O = L-threonine + phosphate</text>
        <dbReference type="Rhea" id="RHEA:10840"/>
        <dbReference type="ChEBI" id="CHEBI:15377"/>
        <dbReference type="ChEBI" id="CHEBI:43474"/>
        <dbReference type="ChEBI" id="CHEBI:57590"/>
        <dbReference type="ChEBI" id="CHEBI:57926"/>
        <dbReference type="EC" id="4.2.3.1"/>
    </reaction>
</comment>
<evidence type="ECO:0000256" key="1">
    <source>
        <dbReference type="ARBA" id="ARBA00001933"/>
    </source>
</evidence>
<proteinExistence type="inferred from homology"/>
<dbReference type="GO" id="GO:0009088">
    <property type="term" value="P:threonine biosynthetic process"/>
    <property type="evidence" value="ECO:0007669"/>
    <property type="project" value="UniProtKB-UniRule"/>
</dbReference>
<evidence type="ECO:0000256" key="12">
    <source>
        <dbReference type="PIRSR" id="PIRSR604450-51"/>
    </source>
</evidence>
<dbReference type="Pfam" id="PF00291">
    <property type="entry name" value="PALP"/>
    <property type="match status" value="1"/>
</dbReference>
<comment type="cofactor">
    <cofactor evidence="1 12">
        <name>pyridoxal 5'-phosphate</name>
        <dbReference type="ChEBI" id="CHEBI:597326"/>
    </cofactor>
</comment>
<evidence type="ECO:0000256" key="3">
    <source>
        <dbReference type="ARBA" id="ARBA00005517"/>
    </source>
</evidence>
<evidence type="ECO:0000256" key="11">
    <source>
        <dbReference type="NCBIfam" id="TIGR00260"/>
    </source>
</evidence>
<feature type="domain" description="Tryptophan synthase beta chain-like PALP" evidence="13">
    <location>
        <begin position="61"/>
        <end position="365"/>
    </location>
</feature>
<dbReference type="UniPathway" id="UPA00050">
    <property type="reaction ID" value="UER00065"/>
</dbReference>
<evidence type="ECO:0000313" key="15">
    <source>
        <dbReference type="Proteomes" id="UP000278222"/>
    </source>
</evidence>
<evidence type="ECO:0000259" key="13">
    <source>
        <dbReference type="Pfam" id="PF00291"/>
    </source>
</evidence>
<dbReference type="GO" id="GO:0004794">
    <property type="term" value="F:threonine deaminase activity"/>
    <property type="evidence" value="ECO:0007669"/>
    <property type="project" value="TreeGrafter"/>
</dbReference>
<evidence type="ECO:0000256" key="4">
    <source>
        <dbReference type="ARBA" id="ARBA00013028"/>
    </source>
</evidence>
<dbReference type="AlphaFoldDB" id="A0A3N1KXM3"/>
<dbReference type="SUPFAM" id="SSF53686">
    <property type="entry name" value="Tryptophan synthase beta subunit-like PLP-dependent enzymes"/>
    <property type="match status" value="1"/>
</dbReference>
<dbReference type="PANTHER" id="PTHR48078">
    <property type="entry name" value="THREONINE DEHYDRATASE, MITOCHONDRIAL-RELATED"/>
    <property type="match status" value="1"/>
</dbReference>
<reference evidence="14 15" key="1">
    <citation type="submission" date="2018-11" db="EMBL/GenBank/DDBJ databases">
        <title>Genomic Encyclopedia of Type Strains, Phase IV (KMG-IV): sequencing the most valuable type-strain genomes for metagenomic binning, comparative biology and taxonomic classification.</title>
        <authorList>
            <person name="Goeker M."/>
        </authorList>
    </citation>
    <scope>NUCLEOTIDE SEQUENCE [LARGE SCALE GENOMIC DNA]</scope>
    <source>
        <strain evidence="14 15">DSM 5900</strain>
    </source>
</reference>
<dbReference type="PANTHER" id="PTHR48078:SF6">
    <property type="entry name" value="L-THREONINE DEHYDRATASE CATABOLIC TDCB"/>
    <property type="match status" value="1"/>
</dbReference>
<gene>
    <name evidence="14" type="ORF">EDC65_3969</name>
</gene>
<evidence type="ECO:0000256" key="10">
    <source>
        <dbReference type="ARBA" id="ARBA00049144"/>
    </source>
</evidence>
<accession>A0A3N1KXM3</accession>
<dbReference type="InterPro" id="IPR000634">
    <property type="entry name" value="Ser/Thr_deHydtase_PyrdxlP-BS"/>
</dbReference>
<dbReference type="GO" id="GO:0004795">
    <property type="term" value="F:threonine synthase activity"/>
    <property type="evidence" value="ECO:0007669"/>
    <property type="project" value="UniProtKB-UniRule"/>
</dbReference>
<dbReference type="InterPro" id="IPR001926">
    <property type="entry name" value="TrpB-like_PALP"/>
</dbReference>
<evidence type="ECO:0000256" key="7">
    <source>
        <dbReference type="ARBA" id="ARBA00022697"/>
    </source>
</evidence>
<name>A0A3N1KXM3_9PROT</name>
<evidence type="ECO:0000256" key="9">
    <source>
        <dbReference type="ARBA" id="ARBA00023239"/>
    </source>
</evidence>
<dbReference type="GO" id="GO:0030170">
    <property type="term" value="F:pyridoxal phosphate binding"/>
    <property type="evidence" value="ECO:0007669"/>
    <property type="project" value="InterPro"/>
</dbReference>
<sequence length="414" mass="42924">MFLRCIDCAAALPAGMYYSCQACGGILEVVEPIRLPRPLPGAGMWSGDAALGVGDPAAVATLGEGMTPLHRAPGLARAIGADGDIRIKDETVNPTGSFKDRAVAAAVARARELGLPGIVCASSGNAGASAAAYAARAGLPAVIVVPTHTPVEKLTQIAAYGARLVQVDGHYSRAYAVGLDIARRHGLANVTTTYLNPYGVDALKTVGHEIFDQMEGRVPDWVLVPTGAGPLVRGVVQGFRERAPGHLPKLVAVQAEGCAPIVRAFEAGERAVRAWGTPTTFASGISDPLIGYERDGTHTLDLVIATGGLAVAVEDEAIRAAMALLARGEGILAEPTGASSVAALQMLLADGRIARDASVVCLVTGHGFKDLKVWREMPADIRRLEDPADADRLVETILAGGVASSDQDRPREAS</sequence>
<keyword evidence="6" id="KW-0028">Amino-acid biosynthesis</keyword>
<keyword evidence="9" id="KW-0456">Lyase</keyword>
<evidence type="ECO:0000313" key="14">
    <source>
        <dbReference type="EMBL" id="ROP84614.1"/>
    </source>
</evidence>
<dbReference type="InterPro" id="IPR050147">
    <property type="entry name" value="Ser/Thr_Dehydratase"/>
</dbReference>
<dbReference type="EC" id="4.2.3.1" evidence="4 11"/>
<dbReference type="GO" id="GO:0003941">
    <property type="term" value="F:L-serine ammonia-lyase activity"/>
    <property type="evidence" value="ECO:0007669"/>
    <property type="project" value="TreeGrafter"/>
</dbReference>
<comment type="similarity">
    <text evidence="3">Belongs to the threonine synthase family.</text>
</comment>
<comment type="caution">
    <text evidence="14">The sequence shown here is derived from an EMBL/GenBank/DDBJ whole genome shotgun (WGS) entry which is preliminary data.</text>
</comment>
<protein>
    <recommendedName>
        <fullName evidence="5 11">Threonine synthase</fullName>
        <ecNumber evidence="4 11">4.2.3.1</ecNumber>
    </recommendedName>
</protein>
<dbReference type="InterPro" id="IPR004450">
    <property type="entry name" value="Thr_synthase-like"/>
</dbReference>
<dbReference type="InterPro" id="IPR036052">
    <property type="entry name" value="TrpB-like_PALP_sf"/>
</dbReference>
<dbReference type="Proteomes" id="UP000278222">
    <property type="component" value="Unassembled WGS sequence"/>
</dbReference>
<dbReference type="PROSITE" id="PS00165">
    <property type="entry name" value="DEHYDRATASE_SER_THR"/>
    <property type="match status" value="1"/>
</dbReference>
<organism evidence="14 15">
    <name type="scientific">Stella humosa</name>
    <dbReference type="NCBI Taxonomy" id="94"/>
    <lineage>
        <taxon>Bacteria</taxon>
        <taxon>Pseudomonadati</taxon>
        <taxon>Pseudomonadota</taxon>
        <taxon>Alphaproteobacteria</taxon>
        <taxon>Rhodospirillales</taxon>
        <taxon>Stellaceae</taxon>
        <taxon>Stella</taxon>
    </lineage>
</organism>
<keyword evidence="8 12" id="KW-0663">Pyridoxal phosphate</keyword>
<dbReference type="GO" id="GO:0009097">
    <property type="term" value="P:isoleucine biosynthetic process"/>
    <property type="evidence" value="ECO:0007669"/>
    <property type="project" value="TreeGrafter"/>
</dbReference>
<dbReference type="NCBIfam" id="TIGR00260">
    <property type="entry name" value="thrC"/>
    <property type="match status" value="1"/>
</dbReference>
<dbReference type="OrthoDB" id="9778118at2"/>
<evidence type="ECO:0000256" key="6">
    <source>
        <dbReference type="ARBA" id="ARBA00022605"/>
    </source>
</evidence>